<keyword evidence="3" id="KW-1185">Reference proteome</keyword>
<keyword evidence="1" id="KW-0812">Transmembrane</keyword>
<evidence type="ECO:0000313" key="2">
    <source>
        <dbReference type="EMBL" id="CEM62471.1"/>
    </source>
</evidence>
<gene>
    <name evidence="2" type="ORF">TPHV1_370006</name>
</gene>
<name>A0A0B7H0M8_TREPH</name>
<keyword evidence="1" id="KW-0472">Membrane</keyword>
<sequence>MSFPSTKNKGDTLLLQKNFALQSLLLNGDKPLISVSFKRFKKFLGGGNSYYSFSKNTVRFWSNRTAFFAMLAFIQVFPFFSFFVLS</sequence>
<keyword evidence="1" id="KW-1133">Transmembrane helix</keyword>
<evidence type="ECO:0000256" key="1">
    <source>
        <dbReference type="SAM" id="Phobius"/>
    </source>
</evidence>
<feature type="transmembrane region" description="Helical" evidence="1">
    <location>
        <begin position="65"/>
        <end position="85"/>
    </location>
</feature>
<dbReference type="AlphaFoldDB" id="A0A0B7H0M8"/>
<proteinExistence type="predicted"/>
<dbReference type="Proteomes" id="UP000042527">
    <property type="component" value="Unassembled WGS sequence"/>
</dbReference>
<evidence type="ECO:0000313" key="3">
    <source>
        <dbReference type="Proteomes" id="UP000042527"/>
    </source>
</evidence>
<protein>
    <submittedName>
        <fullName evidence="2">Uncharacterized protein</fullName>
    </submittedName>
</protein>
<organism evidence="2 3">
    <name type="scientific">Treponema phagedenis</name>
    <dbReference type="NCBI Taxonomy" id="162"/>
    <lineage>
        <taxon>Bacteria</taxon>
        <taxon>Pseudomonadati</taxon>
        <taxon>Spirochaetota</taxon>
        <taxon>Spirochaetia</taxon>
        <taxon>Spirochaetales</taxon>
        <taxon>Treponemataceae</taxon>
        <taxon>Treponema</taxon>
    </lineage>
</organism>
<dbReference type="EMBL" id="CDNC01000031">
    <property type="protein sequence ID" value="CEM62471.1"/>
    <property type="molecule type" value="Genomic_DNA"/>
</dbReference>
<accession>A0A0B7H0M8</accession>
<reference evidence="3" key="1">
    <citation type="submission" date="2015-01" db="EMBL/GenBank/DDBJ databases">
        <authorList>
            <person name="Manzoor Shahid"/>
            <person name="Zubair Saima"/>
        </authorList>
    </citation>
    <scope>NUCLEOTIDE SEQUENCE [LARGE SCALE GENOMIC DNA]</scope>
    <source>
        <strain evidence="3">V1</strain>
    </source>
</reference>